<dbReference type="GO" id="GO:0009297">
    <property type="term" value="P:pilus assembly"/>
    <property type="evidence" value="ECO:0007669"/>
    <property type="project" value="InterPro"/>
</dbReference>
<protein>
    <submittedName>
        <fullName evidence="1">Fimbria/pilus outer membrane usher protein</fullName>
    </submittedName>
</protein>
<comment type="caution">
    <text evidence="1">The sequence shown here is derived from an EMBL/GenBank/DDBJ whole genome shotgun (WGS) entry which is preliminary data.</text>
</comment>
<dbReference type="InterPro" id="IPR000015">
    <property type="entry name" value="Fimb_usher"/>
</dbReference>
<dbReference type="AlphaFoldDB" id="A0A939NBA1"/>
<evidence type="ECO:0000313" key="2">
    <source>
        <dbReference type="Proteomes" id="UP000664477"/>
    </source>
</evidence>
<proteinExistence type="predicted"/>
<organism evidence="1 2">
    <name type="scientific">Providencia rettgeri</name>
    <dbReference type="NCBI Taxonomy" id="587"/>
    <lineage>
        <taxon>Bacteria</taxon>
        <taxon>Pseudomonadati</taxon>
        <taxon>Pseudomonadota</taxon>
        <taxon>Gammaproteobacteria</taxon>
        <taxon>Enterobacterales</taxon>
        <taxon>Morganellaceae</taxon>
        <taxon>Providencia</taxon>
    </lineage>
</organism>
<dbReference type="PANTHER" id="PTHR30451">
    <property type="entry name" value="OUTER MEMBRANE USHER PROTEIN"/>
    <property type="match status" value="1"/>
</dbReference>
<dbReference type="Gene3D" id="2.60.40.3110">
    <property type="match status" value="1"/>
</dbReference>
<gene>
    <name evidence="1" type="ORF">J4727_03120</name>
</gene>
<dbReference type="Proteomes" id="UP000664477">
    <property type="component" value="Unassembled WGS sequence"/>
</dbReference>
<reference evidence="1" key="1">
    <citation type="submission" date="2021-03" db="EMBL/GenBank/DDBJ databases">
        <title>Molecular epidemiology and mechanisms of colistin and carbapenem resistance in Enterobacteriaceae from clinical isolates, the environment and porcine samples in Pretoria, South Africa.</title>
        <authorList>
            <person name="Bogoshi D."/>
            <person name="Mbelle N.M."/>
            <person name="Naidoo V."/>
            <person name="Osei Sekyere J."/>
        </authorList>
    </citation>
    <scope>NUCLEOTIDE SEQUENCE</scope>
    <source>
        <strain evidence="1">C052</strain>
    </source>
</reference>
<dbReference type="EMBL" id="JAGETQ010000009">
    <property type="protein sequence ID" value="MBO1915856.1"/>
    <property type="molecule type" value="Genomic_DNA"/>
</dbReference>
<name>A0A939NBA1_PRORE</name>
<dbReference type="GO" id="GO:0015473">
    <property type="term" value="F:fimbrial usher porin activity"/>
    <property type="evidence" value="ECO:0007669"/>
    <property type="project" value="InterPro"/>
</dbReference>
<dbReference type="PANTHER" id="PTHR30451:SF4">
    <property type="entry name" value="OUTER MEMBRANE USHER PROTEIN YQIG-RELATED"/>
    <property type="match status" value="1"/>
</dbReference>
<accession>A0A939NBA1</accession>
<sequence>MPPQTTVTLSQNGRIISRESAGGPFVIKDLSQSIMGTIDVTVAEDNGKETKFQFTTTNIPFLTRGQARYTLNLGQLSPKNGTHANDNFMTVESSVGVFNHTSVFGGIVATSGNK</sequence>
<dbReference type="GO" id="GO:0009279">
    <property type="term" value="C:cell outer membrane"/>
    <property type="evidence" value="ECO:0007669"/>
    <property type="project" value="TreeGrafter"/>
</dbReference>
<dbReference type="Pfam" id="PF00577">
    <property type="entry name" value="Usher"/>
    <property type="match status" value="1"/>
</dbReference>
<evidence type="ECO:0000313" key="1">
    <source>
        <dbReference type="EMBL" id="MBO1915856.1"/>
    </source>
</evidence>